<keyword evidence="6" id="KW-1185">Reference proteome</keyword>
<sequence>MMRENTCTEEKAMDLLNQLEFILESDPLIDEVGFIHPSQFVTLSEEVDGSYTLSEHGNSNHEMFDVNALEQKNTKFWNRDHKLGISTQVLLPLFGAAKDSFGAAIRQYKTFTSLSGKPEGQDISCCSSPCVSLESEVMKHSRSLLLLSCDFGTAWNSRKLIVSRKQQLSLFINELLLSELVLSYSPKSEQAWTHRRWVIKMIAGKCSTLEDIIAKESELVEKIAEVYFQLRH</sequence>
<comment type="caution">
    <text evidence="5">The sequence shown here is derived from an EMBL/GenBank/DDBJ whole genome shotgun (WGS) entry which is preliminary data.</text>
</comment>
<organism evidence="5 6">
    <name type="scientific">Rubroshorea leprosula</name>
    <dbReference type="NCBI Taxonomy" id="152421"/>
    <lineage>
        <taxon>Eukaryota</taxon>
        <taxon>Viridiplantae</taxon>
        <taxon>Streptophyta</taxon>
        <taxon>Embryophyta</taxon>
        <taxon>Tracheophyta</taxon>
        <taxon>Spermatophyta</taxon>
        <taxon>Magnoliopsida</taxon>
        <taxon>eudicotyledons</taxon>
        <taxon>Gunneridae</taxon>
        <taxon>Pentapetalae</taxon>
        <taxon>rosids</taxon>
        <taxon>malvids</taxon>
        <taxon>Malvales</taxon>
        <taxon>Dipterocarpaceae</taxon>
        <taxon>Rubroshorea</taxon>
    </lineage>
</organism>
<dbReference type="GO" id="GO:0004660">
    <property type="term" value="F:protein farnesyltransferase activity"/>
    <property type="evidence" value="ECO:0007669"/>
    <property type="project" value="TreeGrafter"/>
</dbReference>
<reference evidence="5 6" key="1">
    <citation type="journal article" date="2021" name="Commun. Biol.">
        <title>The genome of Shorea leprosula (Dipterocarpaceae) highlights the ecological relevance of drought in aseasonal tropical rainforests.</title>
        <authorList>
            <person name="Ng K.K.S."/>
            <person name="Kobayashi M.J."/>
            <person name="Fawcett J.A."/>
            <person name="Hatakeyama M."/>
            <person name="Paape T."/>
            <person name="Ng C.H."/>
            <person name="Ang C.C."/>
            <person name="Tnah L.H."/>
            <person name="Lee C.T."/>
            <person name="Nishiyama T."/>
            <person name="Sese J."/>
            <person name="O'Brien M.J."/>
            <person name="Copetti D."/>
            <person name="Mohd Noor M.I."/>
            <person name="Ong R.C."/>
            <person name="Putra M."/>
            <person name="Sireger I.Z."/>
            <person name="Indrioko S."/>
            <person name="Kosugi Y."/>
            <person name="Izuno A."/>
            <person name="Isagi Y."/>
            <person name="Lee S.L."/>
            <person name="Shimizu K.K."/>
        </authorList>
    </citation>
    <scope>NUCLEOTIDE SEQUENCE [LARGE SCALE GENOMIC DNA]</scope>
    <source>
        <strain evidence="5">214</strain>
    </source>
</reference>
<comment type="similarity">
    <text evidence="1">Belongs to the protein prenyltransferase subunit alpha family.</text>
</comment>
<evidence type="ECO:0000256" key="3">
    <source>
        <dbReference type="ARBA" id="ARBA00022679"/>
    </source>
</evidence>
<gene>
    <name evidence="5" type="ORF">SLEP1_g23656</name>
</gene>
<keyword evidence="4" id="KW-0677">Repeat</keyword>
<dbReference type="GO" id="GO:0004662">
    <property type="term" value="F:CAAX-protein geranylgeranyltransferase activity"/>
    <property type="evidence" value="ECO:0007669"/>
    <property type="project" value="TreeGrafter"/>
</dbReference>
<accession>A0AAV5JP21</accession>
<dbReference type="SUPFAM" id="SSF48439">
    <property type="entry name" value="Protein prenylyltransferase"/>
    <property type="match status" value="1"/>
</dbReference>
<evidence type="ECO:0000256" key="2">
    <source>
        <dbReference type="ARBA" id="ARBA00022602"/>
    </source>
</evidence>
<dbReference type="GO" id="GO:0005965">
    <property type="term" value="C:protein farnesyltransferase complex"/>
    <property type="evidence" value="ECO:0007669"/>
    <property type="project" value="TreeGrafter"/>
</dbReference>
<proteinExistence type="inferred from homology"/>
<dbReference type="GO" id="GO:0005953">
    <property type="term" value="C:CAAX-protein geranylgeranyltransferase complex"/>
    <property type="evidence" value="ECO:0007669"/>
    <property type="project" value="TreeGrafter"/>
</dbReference>
<dbReference type="InterPro" id="IPR002088">
    <property type="entry name" value="Prenyl_trans_a"/>
</dbReference>
<dbReference type="PROSITE" id="PS51147">
    <property type="entry name" value="PFTA"/>
    <property type="match status" value="1"/>
</dbReference>
<dbReference type="PANTHER" id="PTHR11129:SF10">
    <property type="entry name" value="PROTEIN PRENYLYLTRANSFERASE SUPERFAMILY PROTEIN"/>
    <property type="match status" value="1"/>
</dbReference>
<evidence type="ECO:0000256" key="1">
    <source>
        <dbReference type="ARBA" id="ARBA00006734"/>
    </source>
</evidence>
<name>A0AAV5JP21_9ROSI</name>
<dbReference type="PANTHER" id="PTHR11129">
    <property type="entry name" value="PROTEIN FARNESYLTRANSFERASE ALPHA SUBUNIT/RAB GERANYLGERANYL TRANSFERASE ALPHA SUBUNIT"/>
    <property type="match status" value="1"/>
</dbReference>
<dbReference type="AlphaFoldDB" id="A0AAV5JP21"/>
<dbReference type="Gene3D" id="1.25.40.120">
    <property type="entry name" value="Protein prenylyltransferase"/>
    <property type="match status" value="1"/>
</dbReference>
<protein>
    <recommendedName>
        <fullName evidence="7">Protein prenyltransferase alpha subunit</fullName>
    </recommendedName>
</protein>
<dbReference type="Proteomes" id="UP001054252">
    <property type="component" value="Unassembled WGS sequence"/>
</dbReference>
<dbReference type="EMBL" id="BPVZ01000036">
    <property type="protein sequence ID" value="GKV12525.1"/>
    <property type="molecule type" value="Genomic_DNA"/>
</dbReference>
<evidence type="ECO:0000313" key="6">
    <source>
        <dbReference type="Proteomes" id="UP001054252"/>
    </source>
</evidence>
<keyword evidence="2" id="KW-0637">Prenyltransferase</keyword>
<evidence type="ECO:0000313" key="5">
    <source>
        <dbReference type="EMBL" id="GKV12525.1"/>
    </source>
</evidence>
<dbReference type="Pfam" id="PF01239">
    <property type="entry name" value="PPTA"/>
    <property type="match status" value="1"/>
</dbReference>
<evidence type="ECO:0000256" key="4">
    <source>
        <dbReference type="ARBA" id="ARBA00022737"/>
    </source>
</evidence>
<keyword evidence="3" id="KW-0808">Transferase</keyword>
<evidence type="ECO:0008006" key="7">
    <source>
        <dbReference type="Google" id="ProtNLM"/>
    </source>
</evidence>